<gene>
    <name evidence="1" type="ORF">FJR03_05990</name>
</gene>
<proteinExistence type="predicted"/>
<dbReference type="AlphaFoldDB" id="A0A7M1AVA2"/>
<dbReference type="KEGG" id="smax:FJR03_05990"/>
<evidence type="ECO:0000313" key="2">
    <source>
        <dbReference type="Proteomes" id="UP000593910"/>
    </source>
</evidence>
<dbReference type="EMBL" id="CP041165">
    <property type="protein sequence ID" value="QOP41316.1"/>
    <property type="molecule type" value="Genomic_DNA"/>
</dbReference>
<evidence type="ECO:0000313" key="1">
    <source>
        <dbReference type="EMBL" id="QOP41316.1"/>
    </source>
</evidence>
<protein>
    <submittedName>
        <fullName evidence="1">Uncharacterized protein</fullName>
    </submittedName>
</protein>
<sequence>MKPEEIVQSLKEQYNRDLRKQIVKNILQHEKSNDKEAIQSSYNILNQIFSYVLNQLGWNITQDSSEWEDTPLQVMSEAFPQLKSTKWYQDQLLQVEQSIKLESDMLQK</sequence>
<name>A0A7M1AVA2_9BACT</name>
<dbReference type="RefSeq" id="WP_193112631.1">
    <property type="nucleotide sequence ID" value="NZ_CP041165.1"/>
</dbReference>
<accession>A0A7M1AVA2</accession>
<organism evidence="1 2">
    <name type="scientific">Sulfurimonas marina</name>
    <dbReference type="NCBI Taxonomy" id="2590551"/>
    <lineage>
        <taxon>Bacteria</taxon>
        <taxon>Pseudomonadati</taxon>
        <taxon>Campylobacterota</taxon>
        <taxon>Epsilonproteobacteria</taxon>
        <taxon>Campylobacterales</taxon>
        <taxon>Sulfurimonadaceae</taxon>
        <taxon>Sulfurimonas</taxon>
    </lineage>
</organism>
<dbReference type="Proteomes" id="UP000593910">
    <property type="component" value="Chromosome"/>
</dbReference>
<keyword evidence="2" id="KW-1185">Reference proteome</keyword>
<reference evidence="1 2" key="1">
    <citation type="submission" date="2019-06" db="EMBL/GenBank/DDBJ databases">
        <title>Sulfurimonas gotlandica sp. nov., a chemoautotrophic and psychrotolerant epsilonproteobacterium isolated from a pelagic redoxcline, and an emended description of the genus Sulfurimonas.</title>
        <authorList>
            <person name="Wang S."/>
            <person name="Jiang L."/>
            <person name="Shao Z."/>
        </authorList>
    </citation>
    <scope>NUCLEOTIDE SEQUENCE [LARGE SCALE GENOMIC DNA]</scope>
    <source>
        <strain evidence="1 2">B2</strain>
    </source>
</reference>